<dbReference type="GO" id="GO:0004455">
    <property type="term" value="F:ketol-acid reductoisomerase activity"/>
    <property type="evidence" value="ECO:0007669"/>
    <property type="project" value="UniProtKB-UniRule"/>
</dbReference>
<feature type="domain" description="KARI C-terminal knotted" evidence="11">
    <location>
        <begin position="233"/>
        <end position="378"/>
    </location>
</feature>
<accession>A0A6B1G2R3</accession>
<comment type="caution">
    <text evidence="12">The sequence shown here is derived from an EMBL/GenBank/DDBJ whole genome shotgun (WGS) entry which is preliminary data.</text>
</comment>
<feature type="compositionally biased region" description="Polar residues" evidence="9">
    <location>
        <begin position="1"/>
        <end position="11"/>
    </location>
</feature>
<evidence type="ECO:0000313" key="12">
    <source>
        <dbReference type="EMBL" id="MYH62598.1"/>
    </source>
</evidence>
<dbReference type="SUPFAM" id="SSF51735">
    <property type="entry name" value="NAD(P)-binding Rossmann-fold domains"/>
    <property type="match status" value="1"/>
</dbReference>
<dbReference type="PANTHER" id="PTHR21371:SF1">
    <property type="entry name" value="KETOL-ACID REDUCTOISOMERASE, MITOCHONDRIAL"/>
    <property type="match status" value="1"/>
</dbReference>
<comment type="pathway">
    <text evidence="2">Amino-acid biosynthesis; L-isoleucine biosynthesis; L-isoleucine from 2-oxobutanoate: step 2/4.</text>
</comment>
<evidence type="ECO:0000256" key="3">
    <source>
        <dbReference type="ARBA" id="ARBA00010318"/>
    </source>
</evidence>
<evidence type="ECO:0000256" key="5">
    <source>
        <dbReference type="ARBA" id="ARBA00023002"/>
    </source>
</evidence>
<dbReference type="Gene3D" id="6.10.240.10">
    <property type="match status" value="1"/>
</dbReference>
<dbReference type="GO" id="GO:0009097">
    <property type="term" value="P:isoleucine biosynthetic process"/>
    <property type="evidence" value="ECO:0007669"/>
    <property type="project" value="UniProtKB-UniRule"/>
</dbReference>
<dbReference type="Pfam" id="PF07991">
    <property type="entry name" value="KARI_N"/>
    <property type="match status" value="1"/>
</dbReference>
<evidence type="ECO:0000256" key="9">
    <source>
        <dbReference type="SAM" id="MobiDB-lite"/>
    </source>
</evidence>
<keyword evidence="8" id="KW-0479">Metal-binding</keyword>
<dbReference type="GO" id="GO:0009099">
    <property type="term" value="P:L-valine biosynthetic process"/>
    <property type="evidence" value="ECO:0007669"/>
    <property type="project" value="UniProtKB-UniRule"/>
</dbReference>
<dbReference type="Pfam" id="PF01450">
    <property type="entry name" value="KARI_C"/>
    <property type="match status" value="1"/>
</dbReference>
<dbReference type="InterPro" id="IPR008927">
    <property type="entry name" value="6-PGluconate_DH-like_C_sf"/>
</dbReference>
<dbReference type="NCBIfam" id="TIGR00465">
    <property type="entry name" value="ilvC"/>
    <property type="match status" value="1"/>
</dbReference>
<comment type="caution">
    <text evidence="8">Lacks conserved residue(s) required for the propagation of feature annotation.</text>
</comment>
<dbReference type="PANTHER" id="PTHR21371">
    <property type="entry name" value="KETOL-ACID REDUCTOISOMERASE, MITOCHONDRIAL"/>
    <property type="match status" value="1"/>
</dbReference>
<dbReference type="PROSITE" id="PS51851">
    <property type="entry name" value="KARI_C"/>
    <property type="match status" value="1"/>
</dbReference>
<gene>
    <name evidence="12" type="primary">ilvC</name>
    <name evidence="12" type="ORF">F4148_12870</name>
</gene>
<dbReference type="AlphaFoldDB" id="A0A6B1G2R3"/>
<dbReference type="SUPFAM" id="SSF48179">
    <property type="entry name" value="6-phosphogluconate dehydrogenase C-terminal domain-like"/>
    <property type="match status" value="1"/>
</dbReference>
<reference evidence="12" key="1">
    <citation type="submission" date="2019-09" db="EMBL/GenBank/DDBJ databases">
        <title>Characterisation of the sponge microbiome using genome-centric metagenomics.</title>
        <authorList>
            <person name="Engelberts J.P."/>
            <person name="Robbins S.J."/>
            <person name="De Goeij J.M."/>
            <person name="Aranda M."/>
            <person name="Bell S.C."/>
            <person name="Webster N.S."/>
        </authorList>
    </citation>
    <scope>NUCLEOTIDE SEQUENCE</scope>
    <source>
        <strain evidence="12">SB0675_bin_29</strain>
    </source>
</reference>
<evidence type="ECO:0000259" key="11">
    <source>
        <dbReference type="PROSITE" id="PS51851"/>
    </source>
</evidence>
<dbReference type="PROSITE" id="PS51850">
    <property type="entry name" value="KARI_N"/>
    <property type="match status" value="1"/>
</dbReference>
<keyword evidence="5 8" id="KW-0560">Oxidoreductase</keyword>
<proteinExistence type="inferred from homology"/>
<protein>
    <recommendedName>
        <fullName evidence="7">Ketol-acid reductoisomerase</fullName>
        <ecNumber evidence="7">1.1.1.86</ecNumber>
    </recommendedName>
</protein>
<comment type="pathway">
    <text evidence="1">Amino-acid biosynthesis; L-valine biosynthesis; L-valine from pyruvate: step 2/4.</text>
</comment>
<dbReference type="GO" id="GO:0016853">
    <property type="term" value="F:isomerase activity"/>
    <property type="evidence" value="ECO:0007669"/>
    <property type="project" value="UniProtKB-KW"/>
</dbReference>
<keyword evidence="12" id="KW-0413">Isomerase</keyword>
<dbReference type="EC" id="1.1.1.86" evidence="7"/>
<feature type="binding site" evidence="8">
    <location>
        <position position="280"/>
    </location>
    <ligand>
        <name>Mg(2+)</name>
        <dbReference type="ChEBI" id="CHEBI:18420"/>
        <label>2</label>
    </ligand>
</feature>
<name>A0A6B1G2R3_9CHLR</name>
<evidence type="ECO:0000256" key="4">
    <source>
        <dbReference type="ARBA" id="ARBA00022605"/>
    </source>
</evidence>
<dbReference type="InterPro" id="IPR013023">
    <property type="entry name" value="KARI"/>
</dbReference>
<dbReference type="EMBL" id="VYDA01000463">
    <property type="protein sequence ID" value="MYH62598.1"/>
    <property type="molecule type" value="Genomic_DNA"/>
</dbReference>
<evidence type="ECO:0000256" key="2">
    <source>
        <dbReference type="ARBA" id="ARBA00004885"/>
    </source>
</evidence>
<evidence type="ECO:0000256" key="6">
    <source>
        <dbReference type="ARBA" id="ARBA00023304"/>
    </source>
</evidence>
<dbReference type="InterPro" id="IPR036291">
    <property type="entry name" value="NAD(P)-bd_dom_sf"/>
</dbReference>
<feature type="binding site" evidence="8">
    <location>
        <position position="300"/>
    </location>
    <ligand>
        <name>substrate</name>
    </ligand>
</feature>
<evidence type="ECO:0000256" key="8">
    <source>
        <dbReference type="PROSITE-ProRule" id="PRU01198"/>
    </source>
</evidence>
<dbReference type="GO" id="GO:0046872">
    <property type="term" value="F:metal ion binding"/>
    <property type="evidence" value="ECO:0007669"/>
    <property type="project" value="UniProtKB-UniRule"/>
</dbReference>
<feature type="domain" description="KARI N-terminal Rossmann" evidence="10">
    <location>
        <begin position="53"/>
        <end position="232"/>
    </location>
</feature>
<organism evidence="12">
    <name type="scientific">Caldilineaceae bacterium SB0675_bin_29</name>
    <dbReference type="NCBI Taxonomy" id="2605266"/>
    <lineage>
        <taxon>Bacteria</taxon>
        <taxon>Bacillati</taxon>
        <taxon>Chloroflexota</taxon>
        <taxon>Caldilineae</taxon>
        <taxon>Caldilineales</taxon>
        <taxon>Caldilineaceae</taxon>
    </lineage>
</organism>
<dbReference type="InterPro" id="IPR000506">
    <property type="entry name" value="KARI_C"/>
</dbReference>
<evidence type="ECO:0000259" key="10">
    <source>
        <dbReference type="PROSITE" id="PS51850"/>
    </source>
</evidence>
<keyword evidence="4 8" id="KW-0028">Amino-acid biosynthesis</keyword>
<dbReference type="UniPathway" id="UPA00049">
    <property type="reaction ID" value="UER00060"/>
</dbReference>
<evidence type="ECO:0000256" key="7">
    <source>
        <dbReference type="NCBIfam" id="TIGR00465"/>
    </source>
</evidence>
<sequence length="378" mass="42625">MKSRMLRTSSWNERRPPDGDNLSYHGYDYDHHSCQPCIVWRADMTKENPARRDRLYLEEDADLSIIQNRLIASIGYGSQGHAQAQNLRDAGLQVIVGNREDRYADTARSDGFEVVPIAQAVKRADILLMLVPDELQMSIYHAEIEPHLREGQVLDFASGYAMHFGLFTPPANIDIVLSVPASLGEVLRERYVRGEGVFGHFGVHQDFSGQARQIAMSLAKGMGLLRFGSCECTFGEEVGVNLFAETAGLGAIMKYLLTAYEVLVEAGYSAESAYSETFYELQFFAEYLCKSKLGDTQFGSSTSTYLILRRSGEVVDDHVRQQMRAMLKRIESGELVRDWNLEQTAGSPVLHQLKREIAEHPIRDVEALFLERKEKTGW</sequence>
<comment type="similarity">
    <text evidence="3 8">Belongs to the ketol-acid reductoisomerase family.</text>
</comment>
<dbReference type="InterPro" id="IPR013116">
    <property type="entry name" value="KARI_N"/>
</dbReference>
<dbReference type="UniPathway" id="UPA00047">
    <property type="reaction ID" value="UER00056"/>
</dbReference>
<keyword evidence="6 8" id="KW-0100">Branched-chain amino acid biosynthesis</keyword>
<keyword evidence="8" id="KW-0460">Magnesium</keyword>
<evidence type="ECO:0000256" key="1">
    <source>
        <dbReference type="ARBA" id="ARBA00004864"/>
    </source>
</evidence>
<feature type="binding site" evidence="8">
    <location>
        <position position="276"/>
    </location>
    <ligand>
        <name>Mg(2+)</name>
        <dbReference type="ChEBI" id="CHEBI:18420"/>
        <label>2</label>
    </ligand>
</feature>
<feature type="region of interest" description="Disordered" evidence="9">
    <location>
        <begin position="1"/>
        <end position="20"/>
    </location>
</feature>
<dbReference type="Gene3D" id="3.40.50.720">
    <property type="entry name" value="NAD(P)-binding Rossmann-like Domain"/>
    <property type="match status" value="1"/>
</dbReference>